<gene>
    <name evidence="9" type="ORF">A1O3_07390</name>
</gene>
<evidence type="ECO:0000259" key="8">
    <source>
        <dbReference type="Pfam" id="PF03727"/>
    </source>
</evidence>
<dbReference type="OrthoDB" id="419537at2759"/>
<dbReference type="PANTHER" id="PTHR19443:SF24">
    <property type="entry name" value="PHOSPHOTRANSFERASE"/>
    <property type="match status" value="1"/>
</dbReference>
<dbReference type="RefSeq" id="XP_007735690.1">
    <property type="nucleotide sequence ID" value="XM_007737500.1"/>
</dbReference>
<dbReference type="EMBL" id="AMGY01000006">
    <property type="protein sequence ID" value="EXJ81102.1"/>
    <property type="molecule type" value="Genomic_DNA"/>
</dbReference>
<dbReference type="GO" id="GO:0005524">
    <property type="term" value="F:ATP binding"/>
    <property type="evidence" value="ECO:0007669"/>
    <property type="project" value="UniProtKB-UniRule"/>
</dbReference>
<dbReference type="GO" id="GO:0019158">
    <property type="term" value="F:mannokinase activity"/>
    <property type="evidence" value="ECO:0007669"/>
    <property type="project" value="TreeGrafter"/>
</dbReference>
<reference evidence="9 10" key="1">
    <citation type="submission" date="2013-03" db="EMBL/GenBank/DDBJ databases">
        <title>The Genome Sequence of Capronia epimyces CBS 606.96.</title>
        <authorList>
            <consortium name="The Broad Institute Genomics Platform"/>
            <person name="Cuomo C."/>
            <person name="de Hoog S."/>
            <person name="Gorbushina A."/>
            <person name="Walker B."/>
            <person name="Young S.K."/>
            <person name="Zeng Q."/>
            <person name="Gargeya S."/>
            <person name="Fitzgerald M."/>
            <person name="Haas B."/>
            <person name="Abouelleil A."/>
            <person name="Allen A.W."/>
            <person name="Alvarado L."/>
            <person name="Arachchi H.M."/>
            <person name="Berlin A.M."/>
            <person name="Chapman S.B."/>
            <person name="Gainer-Dewar J."/>
            <person name="Goldberg J."/>
            <person name="Griggs A."/>
            <person name="Gujja S."/>
            <person name="Hansen M."/>
            <person name="Howarth C."/>
            <person name="Imamovic A."/>
            <person name="Ireland A."/>
            <person name="Larimer J."/>
            <person name="McCowan C."/>
            <person name="Murphy C."/>
            <person name="Pearson M."/>
            <person name="Poon T.W."/>
            <person name="Priest M."/>
            <person name="Roberts A."/>
            <person name="Saif S."/>
            <person name="Shea T."/>
            <person name="Sisk P."/>
            <person name="Sykes S."/>
            <person name="Wortman J."/>
            <person name="Nusbaum C."/>
            <person name="Birren B."/>
        </authorList>
    </citation>
    <scope>NUCLEOTIDE SEQUENCE [LARGE SCALE GENOMIC DNA]</scope>
    <source>
        <strain evidence="9 10">CBS 606.96</strain>
    </source>
</reference>
<dbReference type="Proteomes" id="UP000019478">
    <property type="component" value="Unassembled WGS sequence"/>
</dbReference>
<keyword evidence="3 6" id="KW-0547">Nucleotide-binding</keyword>
<dbReference type="Pfam" id="PF00349">
    <property type="entry name" value="Hexokinase_1"/>
    <property type="match status" value="1"/>
</dbReference>
<dbReference type="InterPro" id="IPR001312">
    <property type="entry name" value="Hexokinase"/>
</dbReference>
<dbReference type="EC" id="2.7.1.-" evidence="6"/>
<dbReference type="Gene3D" id="3.40.367.20">
    <property type="match status" value="1"/>
</dbReference>
<keyword evidence="10" id="KW-1185">Reference proteome</keyword>
<evidence type="ECO:0000256" key="2">
    <source>
        <dbReference type="ARBA" id="ARBA00022679"/>
    </source>
</evidence>
<feature type="domain" description="Hexokinase C-terminal" evidence="8">
    <location>
        <begin position="261"/>
        <end position="516"/>
    </location>
</feature>
<dbReference type="PANTHER" id="PTHR19443">
    <property type="entry name" value="HEXOKINASE"/>
    <property type="match status" value="1"/>
</dbReference>
<evidence type="ECO:0000313" key="10">
    <source>
        <dbReference type="Proteomes" id="UP000019478"/>
    </source>
</evidence>
<dbReference type="GeneID" id="19171490"/>
<evidence type="ECO:0000256" key="6">
    <source>
        <dbReference type="RuleBase" id="RU362007"/>
    </source>
</evidence>
<dbReference type="HOGENOM" id="CLU_014393_4_1_1"/>
<comment type="caution">
    <text evidence="9">The sequence shown here is derived from an EMBL/GenBank/DDBJ whole genome shotgun (WGS) entry which is preliminary data.</text>
</comment>
<protein>
    <recommendedName>
        <fullName evidence="6">Phosphotransferase</fullName>
        <ecNumber evidence="6">2.7.1.-</ecNumber>
    </recommendedName>
</protein>
<dbReference type="GO" id="GO:0008865">
    <property type="term" value="F:fructokinase activity"/>
    <property type="evidence" value="ECO:0007669"/>
    <property type="project" value="TreeGrafter"/>
</dbReference>
<dbReference type="SUPFAM" id="SSF53067">
    <property type="entry name" value="Actin-like ATPase domain"/>
    <property type="match status" value="2"/>
</dbReference>
<evidence type="ECO:0000256" key="5">
    <source>
        <dbReference type="ARBA" id="ARBA00022840"/>
    </source>
</evidence>
<proteinExistence type="inferred from homology"/>
<dbReference type="InterPro" id="IPR043129">
    <property type="entry name" value="ATPase_NBD"/>
</dbReference>
<evidence type="ECO:0000256" key="1">
    <source>
        <dbReference type="ARBA" id="ARBA00009225"/>
    </source>
</evidence>
<dbReference type="InterPro" id="IPR022673">
    <property type="entry name" value="Hexokinase_C"/>
</dbReference>
<dbReference type="InterPro" id="IPR022672">
    <property type="entry name" value="Hexokinase_N"/>
</dbReference>
<dbReference type="GO" id="GO:0006006">
    <property type="term" value="P:glucose metabolic process"/>
    <property type="evidence" value="ECO:0007669"/>
    <property type="project" value="TreeGrafter"/>
</dbReference>
<dbReference type="UniPathway" id="UPA00109">
    <property type="reaction ID" value="UER00180"/>
</dbReference>
<dbReference type="PRINTS" id="PR00475">
    <property type="entry name" value="HEXOKINASE"/>
</dbReference>
<dbReference type="Pfam" id="PF03727">
    <property type="entry name" value="Hexokinase_2"/>
    <property type="match status" value="1"/>
</dbReference>
<dbReference type="GO" id="GO:0005829">
    <property type="term" value="C:cytosol"/>
    <property type="evidence" value="ECO:0007669"/>
    <property type="project" value="TreeGrafter"/>
</dbReference>
<dbReference type="Gene3D" id="3.30.420.40">
    <property type="match status" value="1"/>
</dbReference>
<dbReference type="GO" id="GO:0005739">
    <property type="term" value="C:mitochondrion"/>
    <property type="evidence" value="ECO:0007669"/>
    <property type="project" value="TreeGrafter"/>
</dbReference>
<dbReference type="GO" id="GO:0006096">
    <property type="term" value="P:glycolytic process"/>
    <property type="evidence" value="ECO:0007669"/>
    <property type="project" value="UniProtKB-UniPathway"/>
</dbReference>
<evidence type="ECO:0000313" key="9">
    <source>
        <dbReference type="EMBL" id="EXJ81102.1"/>
    </source>
</evidence>
<keyword evidence="6" id="KW-0324">Glycolysis</keyword>
<dbReference type="GO" id="GO:0004340">
    <property type="term" value="F:glucokinase activity"/>
    <property type="evidence" value="ECO:0007669"/>
    <property type="project" value="TreeGrafter"/>
</dbReference>
<dbReference type="AlphaFoldDB" id="W9XKP5"/>
<evidence type="ECO:0000256" key="4">
    <source>
        <dbReference type="ARBA" id="ARBA00022777"/>
    </source>
</evidence>
<evidence type="ECO:0000259" key="7">
    <source>
        <dbReference type="Pfam" id="PF00349"/>
    </source>
</evidence>
<dbReference type="GO" id="GO:0006013">
    <property type="term" value="P:mannose metabolic process"/>
    <property type="evidence" value="ECO:0007669"/>
    <property type="project" value="TreeGrafter"/>
</dbReference>
<evidence type="ECO:0000256" key="3">
    <source>
        <dbReference type="ARBA" id="ARBA00022741"/>
    </source>
</evidence>
<dbReference type="eggNOG" id="KOG1369">
    <property type="taxonomic scope" value="Eukaryota"/>
</dbReference>
<organism evidence="9 10">
    <name type="scientific">Capronia epimyces CBS 606.96</name>
    <dbReference type="NCBI Taxonomy" id="1182542"/>
    <lineage>
        <taxon>Eukaryota</taxon>
        <taxon>Fungi</taxon>
        <taxon>Dikarya</taxon>
        <taxon>Ascomycota</taxon>
        <taxon>Pezizomycotina</taxon>
        <taxon>Eurotiomycetes</taxon>
        <taxon>Chaetothyriomycetidae</taxon>
        <taxon>Chaetothyriales</taxon>
        <taxon>Herpotrichiellaceae</taxon>
        <taxon>Capronia</taxon>
    </lineage>
</organism>
<keyword evidence="5 6" id="KW-0067">ATP-binding</keyword>
<name>W9XKP5_9EURO</name>
<sequence length="521" mass="57866">MTLLDFFRSILRHLAAMLLIPSTLKHMAVSHKPPNTEDTLVEPKDDICLLDSLKDEIMRLFRDPCTMRRMLSMSSALRTQYKTKLQESDACMLPSYCHSLPTGQEKGTYISLDVGGSTFRVALVELQGRNARPSPLVVKRMTTSKIDERIRRLPSAQFFDWMAGRIQEMLEQEEVTLPSDEPLPLGLAWSFPIEQTSHRGGKMQGMGKGFTCHEDTIGMDLGTLVEAACAGRQLKVRVEAIVNDSSATLLSQAYLDPATSMGLILGTGTNAAAYLPTSCMGKSKFGFRDPAWFDRAEKVITNTELSMFGKHILPETRWDELLNSQHQMPDFQPLEYMTTGRYLGELLRLIIVEAVEMGELFHGIMPESLLERYSLDTEILAKLEQDNSWNLKDSVFMIQDAFGLKVPPTRKEISFLRAATESISYRASAYIAVAVHALWALQRDPEINPTASGGPRTSIACNGSVILKYPGFKARCEGFIQQMSKAGSLTRVFSSRKVVLEPTSEAAILGAAVAVALENVP</sequence>
<comment type="similarity">
    <text evidence="1 6">Belongs to the hexokinase family.</text>
</comment>
<feature type="domain" description="Hexokinase N-terminal" evidence="7">
    <location>
        <begin position="68"/>
        <end position="254"/>
    </location>
</feature>
<dbReference type="GO" id="GO:0005536">
    <property type="term" value="F:D-glucose binding"/>
    <property type="evidence" value="ECO:0007669"/>
    <property type="project" value="InterPro"/>
</dbReference>
<dbReference type="PROSITE" id="PS51748">
    <property type="entry name" value="HEXOKINASE_2"/>
    <property type="match status" value="1"/>
</dbReference>
<dbReference type="STRING" id="1182542.W9XKP5"/>
<keyword evidence="2 6" id="KW-0808">Transferase</keyword>
<keyword evidence="4 6" id="KW-0418">Kinase</keyword>
<accession>W9XKP5</accession>
<dbReference type="GO" id="GO:0001678">
    <property type="term" value="P:intracellular glucose homeostasis"/>
    <property type="evidence" value="ECO:0007669"/>
    <property type="project" value="InterPro"/>
</dbReference>